<proteinExistence type="predicted"/>
<evidence type="ECO:0000313" key="8">
    <source>
        <dbReference type="Proteomes" id="UP000278962"/>
    </source>
</evidence>
<dbReference type="SMART" id="SM00304">
    <property type="entry name" value="HAMP"/>
    <property type="match status" value="1"/>
</dbReference>
<name>A0A660LCL4_9ACTN</name>
<comment type="caution">
    <text evidence="7">The sequence shown here is derived from an EMBL/GenBank/DDBJ whole genome shotgun (WGS) entry which is preliminary data.</text>
</comment>
<evidence type="ECO:0000256" key="3">
    <source>
        <dbReference type="SAM" id="Coils"/>
    </source>
</evidence>
<dbReference type="GO" id="GO:0007165">
    <property type="term" value="P:signal transduction"/>
    <property type="evidence" value="ECO:0007669"/>
    <property type="project" value="InterPro"/>
</dbReference>
<dbReference type="SUPFAM" id="SSF55073">
    <property type="entry name" value="Nucleotide cyclase"/>
    <property type="match status" value="1"/>
</dbReference>
<dbReference type="EMBL" id="RBIL01000001">
    <property type="protein sequence ID" value="RKQ92309.1"/>
    <property type="molecule type" value="Genomic_DNA"/>
</dbReference>
<organism evidence="7 8">
    <name type="scientific">Solirubrobacter pauli</name>
    <dbReference type="NCBI Taxonomy" id="166793"/>
    <lineage>
        <taxon>Bacteria</taxon>
        <taxon>Bacillati</taxon>
        <taxon>Actinomycetota</taxon>
        <taxon>Thermoleophilia</taxon>
        <taxon>Solirubrobacterales</taxon>
        <taxon>Solirubrobacteraceae</taxon>
        <taxon>Solirubrobacter</taxon>
    </lineage>
</organism>
<dbReference type="RefSeq" id="WP_121250012.1">
    <property type="nucleotide sequence ID" value="NZ_RBIL01000001.1"/>
</dbReference>
<dbReference type="InterPro" id="IPR003660">
    <property type="entry name" value="HAMP_dom"/>
</dbReference>
<dbReference type="SUPFAM" id="SSF55781">
    <property type="entry name" value="GAF domain-like"/>
    <property type="match status" value="1"/>
</dbReference>
<evidence type="ECO:0000256" key="1">
    <source>
        <dbReference type="ARBA" id="ARBA00022692"/>
    </source>
</evidence>
<keyword evidence="8" id="KW-1185">Reference proteome</keyword>
<dbReference type="SUPFAM" id="SSF158472">
    <property type="entry name" value="HAMP domain-like"/>
    <property type="match status" value="1"/>
</dbReference>
<dbReference type="PANTHER" id="PTHR45138">
    <property type="entry name" value="REGULATORY COMPONENTS OF SENSORY TRANSDUCTION SYSTEM"/>
    <property type="match status" value="1"/>
</dbReference>
<evidence type="ECO:0000259" key="5">
    <source>
        <dbReference type="PROSITE" id="PS50885"/>
    </source>
</evidence>
<keyword evidence="2 4" id="KW-1133">Transmembrane helix</keyword>
<gene>
    <name evidence="7" type="ORF">C8N24_2153</name>
</gene>
<dbReference type="SMART" id="SM00267">
    <property type="entry name" value="GGDEF"/>
    <property type="match status" value="1"/>
</dbReference>
<dbReference type="InterPro" id="IPR029787">
    <property type="entry name" value="Nucleotide_cyclase"/>
</dbReference>
<keyword evidence="1 4" id="KW-0812">Transmembrane</keyword>
<dbReference type="GO" id="GO:0052621">
    <property type="term" value="F:diguanylate cyclase activity"/>
    <property type="evidence" value="ECO:0007669"/>
    <property type="project" value="TreeGrafter"/>
</dbReference>
<evidence type="ECO:0000259" key="6">
    <source>
        <dbReference type="PROSITE" id="PS50887"/>
    </source>
</evidence>
<feature type="domain" description="GGDEF" evidence="6">
    <location>
        <begin position="492"/>
        <end position="627"/>
    </location>
</feature>
<feature type="transmembrane region" description="Helical" evidence="4">
    <location>
        <begin position="12"/>
        <end position="35"/>
    </location>
</feature>
<dbReference type="InterPro" id="IPR029016">
    <property type="entry name" value="GAF-like_dom_sf"/>
</dbReference>
<feature type="coiled-coil region" evidence="3">
    <location>
        <begin position="291"/>
        <end position="325"/>
    </location>
</feature>
<evidence type="ECO:0000313" key="7">
    <source>
        <dbReference type="EMBL" id="RKQ92309.1"/>
    </source>
</evidence>
<feature type="domain" description="HAMP" evidence="5">
    <location>
        <begin position="254"/>
        <end position="306"/>
    </location>
</feature>
<dbReference type="PROSITE" id="PS50887">
    <property type="entry name" value="GGDEF"/>
    <property type="match status" value="1"/>
</dbReference>
<evidence type="ECO:0000256" key="2">
    <source>
        <dbReference type="ARBA" id="ARBA00022989"/>
    </source>
</evidence>
<keyword evidence="3" id="KW-0175">Coiled coil</keyword>
<dbReference type="Proteomes" id="UP000278962">
    <property type="component" value="Unassembled WGS sequence"/>
</dbReference>
<dbReference type="GO" id="GO:0016020">
    <property type="term" value="C:membrane"/>
    <property type="evidence" value="ECO:0007669"/>
    <property type="project" value="InterPro"/>
</dbReference>
<dbReference type="Gene3D" id="3.30.450.40">
    <property type="match status" value="1"/>
</dbReference>
<dbReference type="PANTHER" id="PTHR45138:SF9">
    <property type="entry name" value="DIGUANYLATE CYCLASE DGCM-RELATED"/>
    <property type="match status" value="1"/>
</dbReference>
<dbReference type="FunFam" id="3.30.70.270:FF:000001">
    <property type="entry name" value="Diguanylate cyclase domain protein"/>
    <property type="match status" value="1"/>
</dbReference>
<dbReference type="Gene3D" id="3.30.70.270">
    <property type="match status" value="1"/>
</dbReference>
<dbReference type="InterPro" id="IPR050469">
    <property type="entry name" value="Diguanylate_Cyclase"/>
</dbReference>
<feature type="transmembrane region" description="Helical" evidence="4">
    <location>
        <begin position="232"/>
        <end position="252"/>
    </location>
</feature>
<dbReference type="CDD" id="cd01949">
    <property type="entry name" value="GGDEF"/>
    <property type="match status" value="1"/>
</dbReference>
<dbReference type="OrthoDB" id="23692at2"/>
<dbReference type="NCBIfam" id="TIGR00254">
    <property type="entry name" value="GGDEF"/>
    <property type="match status" value="1"/>
</dbReference>
<dbReference type="CDD" id="cd06225">
    <property type="entry name" value="HAMP"/>
    <property type="match status" value="1"/>
</dbReference>
<accession>A0A660LCL4</accession>
<dbReference type="InterPro" id="IPR043128">
    <property type="entry name" value="Rev_trsase/Diguanyl_cyclase"/>
</dbReference>
<dbReference type="InterPro" id="IPR000160">
    <property type="entry name" value="GGDEF_dom"/>
</dbReference>
<dbReference type="Gene3D" id="6.10.340.10">
    <property type="match status" value="1"/>
</dbReference>
<protein>
    <submittedName>
        <fullName evidence="7">Diguanylate cyclase (GGDEF)-like protein</fullName>
    </submittedName>
</protein>
<keyword evidence="4" id="KW-0472">Membrane</keyword>
<reference evidence="7 8" key="1">
    <citation type="submission" date="2018-10" db="EMBL/GenBank/DDBJ databases">
        <title>Genomic Encyclopedia of Archaeal and Bacterial Type Strains, Phase II (KMG-II): from individual species to whole genera.</title>
        <authorList>
            <person name="Goeker M."/>
        </authorList>
    </citation>
    <scope>NUCLEOTIDE SEQUENCE [LARGE SCALE GENOMIC DNA]</scope>
    <source>
        <strain evidence="7 8">DSM 14954</strain>
    </source>
</reference>
<dbReference type="Pfam" id="PF00990">
    <property type="entry name" value="GGDEF"/>
    <property type="match status" value="1"/>
</dbReference>
<dbReference type="Pfam" id="PF00672">
    <property type="entry name" value="HAMP"/>
    <property type="match status" value="1"/>
</dbReference>
<sequence length="627" mass="67985">MPLLQPSFRGRLRLFFAVIVIVPIIAVGVVLFQLLGGTDNFRLDSGLTKAQVGARNAYAQDRRDAMAAMTPILRDVPLATAIDGKDNEEIQRRLNELARANRARAVLTVNGVDTFATPGTDEAIAAASAEFQDTSGKTLGRVTVSTTDADAYANDIARQLEVGVRVERDGGVLASTIPRATNTRIPNERGAEVEVGGTDYRTTAFTATEPNDSQVTVRLLGEVTPPDRSTTAIFIGVLIGFLALAFVFAVIVSRTLSSEVQRLLYAAQRLGRGDFSVQVPTEGNDEFAALGREFNKMAAELERRLEELRRERGRLQDAIRRVGESFARGLDRVGVLEIVVQTAVDGVGGDCGRATMRRRADAPMEEVATTGDPGLYHRVLHAAEAAVMDAGEAAEISLGGTSALAAPLSATEGGDRVLAIVSVARGDRNFSHAERELFSYLTSQAAVSVENVDLHETVQRQAVTDELTGLFNHRRFQEVMDAEVERARRYDQEMGLIMLDIDNFKRVNDTYGHMQGDEVLRAVARVLRKEAREIDEPARYGGEEMAVALPQTDLAGAFNFAERVRKRIEELELPLLDGDGVLKVTASFGAASLVSSPQSDKEGLVAAADAALYRAKRSGKNRTVKAE</sequence>
<dbReference type="PROSITE" id="PS50885">
    <property type="entry name" value="HAMP"/>
    <property type="match status" value="1"/>
</dbReference>
<dbReference type="AlphaFoldDB" id="A0A660LCL4"/>
<evidence type="ECO:0000256" key="4">
    <source>
        <dbReference type="SAM" id="Phobius"/>
    </source>
</evidence>